<dbReference type="GO" id="GO:0070628">
    <property type="term" value="F:proteasome binding"/>
    <property type="evidence" value="ECO:0007669"/>
    <property type="project" value="InterPro"/>
</dbReference>
<accession>A0A165NAN2</accession>
<dbReference type="Pfam" id="PF16507">
    <property type="entry name" value="HEAT_PSME4_mid"/>
    <property type="match status" value="1"/>
</dbReference>
<protein>
    <recommendedName>
        <fullName evidence="15">ARM repeat-containing protein</fullName>
    </recommendedName>
</protein>
<evidence type="ECO:0000259" key="11">
    <source>
        <dbReference type="Pfam" id="PF16507"/>
    </source>
</evidence>
<dbReference type="Proteomes" id="UP000076761">
    <property type="component" value="Unassembled WGS sequence"/>
</dbReference>
<evidence type="ECO:0000256" key="3">
    <source>
        <dbReference type="ARBA" id="ARBA00005739"/>
    </source>
</evidence>
<dbReference type="Pfam" id="PF23096">
    <property type="entry name" value="HEAT_PSME4"/>
    <property type="match status" value="1"/>
</dbReference>
<dbReference type="GO" id="GO:0016504">
    <property type="term" value="F:peptidase activator activity"/>
    <property type="evidence" value="ECO:0007669"/>
    <property type="project" value="InterPro"/>
</dbReference>
<evidence type="ECO:0000256" key="2">
    <source>
        <dbReference type="ARBA" id="ARBA00004496"/>
    </source>
</evidence>
<organism evidence="13 14">
    <name type="scientific">Neolentinus lepideus HHB14362 ss-1</name>
    <dbReference type="NCBI Taxonomy" id="1314782"/>
    <lineage>
        <taxon>Eukaryota</taxon>
        <taxon>Fungi</taxon>
        <taxon>Dikarya</taxon>
        <taxon>Basidiomycota</taxon>
        <taxon>Agaricomycotina</taxon>
        <taxon>Agaricomycetes</taxon>
        <taxon>Gloeophyllales</taxon>
        <taxon>Gloeophyllaceae</taxon>
        <taxon>Neolentinus</taxon>
    </lineage>
</organism>
<name>A0A165NAN2_9AGAM</name>
<dbReference type="InterPro" id="IPR021843">
    <property type="entry name" value="PSME4_C"/>
</dbReference>
<dbReference type="InterPro" id="IPR016024">
    <property type="entry name" value="ARM-type_fold"/>
</dbReference>
<keyword evidence="5" id="KW-0677">Repeat</keyword>
<keyword evidence="4" id="KW-0963">Cytoplasm</keyword>
<proteinExistence type="inferred from homology"/>
<reference evidence="13 14" key="1">
    <citation type="journal article" date="2016" name="Mol. Biol. Evol.">
        <title>Comparative Genomics of Early-Diverging Mushroom-Forming Fungi Provides Insights into the Origins of Lignocellulose Decay Capabilities.</title>
        <authorList>
            <person name="Nagy L.G."/>
            <person name="Riley R."/>
            <person name="Tritt A."/>
            <person name="Adam C."/>
            <person name="Daum C."/>
            <person name="Floudas D."/>
            <person name="Sun H."/>
            <person name="Yadav J.S."/>
            <person name="Pangilinan J."/>
            <person name="Larsson K.H."/>
            <person name="Matsuura K."/>
            <person name="Barry K."/>
            <person name="Labutti K."/>
            <person name="Kuo R."/>
            <person name="Ohm R.A."/>
            <person name="Bhattacharya S.S."/>
            <person name="Shirouzu T."/>
            <person name="Yoshinaga Y."/>
            <person name="Martin F.M."/>
            <person name="Grigoriev I.V."/>
            <person name="Hibbett D.S."/>
        </authorList>
    </citation>
    <scope>NUCLEOTIDE SEQUENCE [LARGE SCALE GENOMIC DNA]</scope>
    <source>
        <strain evidence="13 14">HHB14362 ss-1</strain>
    </source>
</reference>
<sequence>MNLPDIGSLSINGAASTMKAAPPPSIAEDIAQADTSDRGMAKLKTYAQSLPYSIEPNSRMQDMLDFIVTRILQCVEAKDYDPGFVQWDNMLTYWTMLKYPMPKEKRVGLARVYYHLGTTPGMPTHIVATCAEGFRALTRSKKKISIQDLRLPWKPVYKILSKDLFLTRRQFEITQTSWYMGYFADNSRRFFHPAAVDEMLATFLPHFNGTNLDSVLSTQYYMLTFLPLTHPQSYLPLLFRLWESVNSYIYDDRMLQFLSRLVEMHVDPNVSDPAKIEEIPDDARSEDEGRPDWSKDDCYTRGRWSGLFSDVGIFSDYEWHLIMCKCLATMEIPLADGGGSLTTGPSADKEAGFEIGRVPKPAWRIASLAHIIVYSMAPDSIPSPPSNMPTPIATPFGTGSSTPHVNDAFNLGDYLSAPLGRAGRGKFKTYLGGSKALDSLAKLIASTESFFHPTNSGSWTADLSAFIKYIVYDFNKRWHEEQDPECKTPRNRRLTRDMKRELVQCLRTVALLAMFSQDSTTVSNIQSCLKSMSVMEPDLILFPILERAIPSLESLVETQRTLAVIKALGAVAPALVCRDVYYPGAKHLINILELLIPGIDLNDPSKTLCTTAFLVEISQYIMIGDLTGSGATRATVDGLGLNGHEPGASPTNYLRRKFTETLPTLDFTKSNHEGIEPGQERRLTKVEEDALLRDATGAFADWVASFMRRVIQLFENLPDERGDGTSSTTEIQIIEAVAGACNQVCVHLSEPLYDLVLNIVYDYATTNVRANAVRAIHQLVECVTNANPEKTLAKFLPFCVQNIYLELENGASSVRTTSTLSSSLPSDATLHWNLAILRGAMYNDGKAVVKYRDELLSLFKLLHERTLSKRGFSWSGKLLSSTLLTLTHTYPLENRFVNPDEWESEDFRTDHIRYWGKLYKPEEVKVSWHVPGDEEIDFALQVFKELVEPTLKQLNQLLENGVPRDAIWRNNFCRHLTLVRNAFSGIPSLAKEYISAEEIRHANETSDILNEIPEMIATVESLECGFPLSDPSDARYQYITSLRRQYGEFLHRASESLLKQGEENTLDAVYMLIRSIRTYMLEYGDNRDSYYVQNDQFNTERSVTRQYAGQKVWPRAVFVRRARLYHSARLRWNSIERRRGPLEDVLIDDVLQWAMWNYATVRESAQSLLDSLSAVFDGLRCRCLPTLYKALEPGTEDDRMKGALWTLNSSIFVKYAVSEPTLATEFISRVFACQQNEKPSIQNRAATLADSCLNSFVEPCFFIYDINNKAVNRSLRSLECILSSRHKDDRLVARCRDRRIQRIEASNKAIENTTAMILRIAKSSKTHWKYAIVAVRCLRTLIRRDVPLSPDLASYFMERTHDVHPSMRYYAQRAMMKMSRYIKLRTYYRNTIDLVLEQNHHPLRRRIDVTSPSHDFTREFLQAFRKSLDVEKAVREPLLCDKPATGWLAWGETFDSFLLPPTDNAAQIWEPASMDAISAIRTMAMDTSYWKRLSNHFSSENHAETISQDNVSCVKSIFQLLGDKPFDAMKPVLESLLKDSDKNKQRGAAELLAGLFGGSKHWPGHVQQHIWDWFHPNIQKIFGQSIKTDTMLIWTSFLEYIFYNKDPRRVQPLVDYLLDEYRLIDYNGESSFDAVKTLCFFRAFYEELNWKFWPWTEDTLRLCWPEISSEHDDVRAYVAEYLSFCDRVKWSPRVTTPTPEVVVRECRISPIDQDILGSRGYFHREHVLELVSKFKIWREERVPGVRAFQSTYDRVGVTVCKWLWHLVHDTHAIPVFDYLLPLMPELFRFTEVNDNDELSSRASVLLVRMCGVTPPLSIVNSLLDSIFDAIHNSPSWRVRLKALPLVQVFYFRQMPVISDIKVVEILEVICKCLDDDIIEVREMAATTLSGILRLSPRRSILTLKDRFVRSLKVSHLPDRKAPTYNCALRQRHAAILGICALIDSYPYTVERWMPELITNVLAEHTYDPIPISTTVSKCASNFKKTHQDTWHEDSKRFNEEQLASLSTLLTGSSYYA</sequence>
<dbReference type="InterPro" id="IPR032430">
    <property type="entry name" value="Blm10_mid"/>
</dbReference>
<feature type="region of interest" description="Disordered" evidence="9">
    <location>
        <begin position="273"/>
        <end position="292"/>
    </location>
</feature>
<evidence type="ECO:0000313" key="13">
    <source>
        <dbReference type="EMBL" id="KZT19390.1"/>
    </source>
</evidence>
<dbReference type="PANTHER" id="PTHR32170:SF3">
    <property type="entry name" value="PROTEASOME ACTIVATOR COMPLEX SUBUNIT 4"/>
    <property type="match status" value="1"/>
</dbReference>
<evidence type="ECO:0000256" key="6">
    <source>
        <dbReference type="ARBA" id="ARBA00022763"/>
    </source>
</evidence>
<feature type="domain" description="Proteasome activator Blm10 middle HEAT repeats region" evidence="11">
    <location>
        <begin position="440"/>
        <end position="989"/>
    </location>
</feature>
<evidence type="ECO:0000256" key="5">
    <source>
        <dbReference type="ARBA" id="ARBA00022737"/>
    </source>
</evidence>
<gene>
    <name evidence="13" type="ORF">NEOLEDRAFT_1142177</name>
</gene>
<evidence type="ECO:0000256" key="4">
    <source>
        <dbReference type="ARBA" id="ARBA00022490"/>
    </source>
</evidence>
<feature type="compositionally biased region" description="Basic and acidic residues" evidence="9">
    <location>
        <begin position="274"/>
        <end position="292"/>
    </location>
</feature>
<dbReference type="Pfam" id="PF11919">
    <property type="entry name" value="PSME4_C"/>
    <property type="match status" value="1"/>
</dbReference>
<dbReference type="Gene3D" id="1.25.10.10">
    <property type="entry name" value="Leucine-rich Repeat Variant"/>
    <property type="match status" value="1"/>
</dbReference>
<dbReference type="SUPFAM" id="SSF48371">
    <property type="entry name" value="ARM repeat"/>
    <property type="match status" value="3"/>
</dbReference>
<dbReference type="InterPro" id="IPR011989">
    <property type="entry name" value="ARM-like"/>
</dbReference>
<evidence type="ECO:0000256" key="8">
    <source>
        <dbReference type="ARBA" id="ARBA00023242"/>
    </source>
</evidence>
<dbReference type="GO" id="GO:0016607">
    <property type="term" value="C:nuclear speck"/>
    <property type="evidence" value="ECO:0007669"/>
    <property type="project" value="UniProtKB-SubCell"/>
</dbReference>
<evidence type="ECO:0000259" key="10">
    <source>
        <dbReference type="Pfam" id="PF11919"/>
    </source>
</evidence>
<comment type="similarity">
    <text evidence="3">Belongs to the BLM10 family.</text>
</comment>
<evidence type="ECO:0000256" key="9">
    <source>
        <dbReference type="SAM" id="MobiDB-lite"/>
    </source>
</evidence>
<dbReference type="InterPro" id="IPR035309">
    <property type="entry name" value="PSME4"/>
</dbReference>
<dbReference type="GO" id="GO:0006281">
    <property type="term" value="P:DNA repair"/>
    <property type="evidence" value="ECO:0007669"/>
    <property type="project" value="UniProtKB-KW"/>
</dbReference>
<dbReference type="InParanoid" id="A0A165NAN2"/>
<feature type="domain" description="Proteasome activator complex subunit 4 C-terminal" evidence="10">
    <location>
        <begin position="1929"/>
        <end position="2016"/>
    </location>
</feature>
<dbReference type="GO" id="GO:0005829">
    <property type="term" value="C:cytosol"/>
    <property type="evidence" value="ECO:0007669"/>
    <property type="project" value="TreeGrafter"/>
</dbReference>
<evidence type="ECO:0000256" key="1">
    <source>
        <dbReference type="ARBA" id="ARBA00004324"/>
    </source>
</evidence>
<feature type="domain" description="Proteasome activator complex subunit 4-like HEAT repeat-like" evidence="12">
    <location>
        <begin position="1446"/>
        <end position="1638"/>
    </location>
</feature>
<keyword evidence="6" id="KW-0227">DNA damage</keyword>
<comment type="subcellular location">
    <subcellularLocation>
        <location evidence="2">Cytoplasm</location>
    </subcellularLocation>
    <subcellularLocation>
        <location evidence="1">Nucleus speckle</location>
    </subcellularLocation>
</comment>
<dbReference type="InterPro" id="IPR055455">
    <property type="entry name" value="HEAT_PSME4"/>
</dbReference>
<evidence type="ECO:0000256" key="7">
    <source>
        <dbReference type="ARBA" id="ARBA00023204"/>
    </source>
</evidence>
<keyword evidence="7" id="KW-0234">DNA repair</keyword>
<evidence type="ECO:0008006" key="15">
    <source>
        <dbReference type="Google" id="ProtNLM"/>
    </source>
</evidence>
<dbReference type="GO" id="GO:0010499">
    <property type="term" value="P:proteasomal ubiquitin-independent protein catabolic process"/>
    <property type="evidence" value="ECO:0007669"/>
    <property type="project" value="TreeGrafter"/>
</dbReference>
<keyword evidence="14" id="KW-1185">Reference proteome</keyword>
<dbReference type="PANTHER" id="PTHR32170">
    <property type="entry name" value="PROTEASOME ACTIVATOR COMPLEX SUBUNIT 4"/>
    <property type="match status" value="1"/>
</dbReference>
<dbReference type="EMBL" id="KV425642">
    <property type="protein sequence ID" value="KZT19390.1"/>
    <property type="molecule type" value="Genomic_DNA"/>
</dbReference>
<dbReference type="STRING" id="1314782.A0A165NAN2"/>
<dbReference type="OrthoDB" id="17907at2759"/>
<evidence type="ECO:0000313" key="14">
    <source>
        <dbReference type="Proteomes" id="UP000076761"/>
    </source>
</evidence>
<keyword evidence="8" id="KW-0539">Nucleus</keyword>
<evidence type="ECO:0000259" key="12">
    <source>
        <dbReference type="Pfam" id="PF23096"/>
    </source>
</evidence>